<keyword evidence="2" id="KW-1185">Reference proteome</keyword>
<dbReference type="OrthoDB" id="4023585at2759"/>
<evidence type="ECO:0000313" key="2">
    <source>
        <dbReference type="Proteomes" id="UP001152885"/>
    </source>
</evidence>
<name>A0A9W4TR70_9ASCO</name>
<dbReference type="EMBL" id="CANTUO010000001">
    <property type="protein sequence ID" value="CAI5756187.1"/>
    <property type="molecule type" value="Genomic_DNA"/>
</dbReference>
<gene>
    <name evidence="1" type="ORF">CANVERA_P0704</name>
</gene>
<dbReference type="Proteomes" id="UP001152885">
    <property type="component" value="Unassembled WGS sequence"/>
</dbReference>
<accession>A0A9W4TR70</accession>
<sequence>MFIRLIRSYSIYQSAKDTLYKANLKLGKIAAKDIEIAEKTVPKIQDAANYLNKKTGEKLAQGIDLAQHYKAKNDAIHKVERNIKGYKNLQEKGKSIESEQCRPDDGF</sequence>
<comment type="caution">
    <text evidence="1">The sequence shown here is derived from an EMBL/GenBank/DDBJ whole genome shotgun (WGS) entry which is preliminary data.</text>
</comment>
<protein>
    <submittedName>
        <fullName evidence="1">Uncharacterized protein</fullName>
    </submittedName>
</protein>
<dbReference type="AlphaFoldDB" id="A0A9W4TR70"/>
<evidence type="ECO:0000313" key="1">
    <source>
        <dbReference type="EMBL" id="CAI5756187.1"/>
    </source>
</evidence>
<reference evidence="1" key="1">
    <citation type="submission" date="2022-12" db="EMBL/GenBank/DDBJ databases">
        <authorList>
            <person name="Brejova B."/>
        </authorList>
    </citation>
    <scope>NUCLEOTIDE SEQUENCE</scope>
</reference>
<organism evidence="1 2">
    <name type="scientific">Candida verbasci</name>
    <dbReference type="NCBI Taxonomy" id="1227364"/>
    <lineage>
        <taxon>Eukaryota</taxon>
        <taxon>Fungi</taxon>
        <taxon>Dikarya</taxon>
        <taxon>Ascomycota</taxon>
        <taxon>Saccharomycotina</taxon>
        <taxon>Pichiomycetes</taxon>
        <taxon>Debaryomycetaceae</taxon>
        <taxon>Candida/Lodderomyces clade</taxon>
        <taxon>Candida</taxon>
    </lineage>
</organism>
<proteinExistence type="predicted"/>